<dbReference type="SUPFAM" id="SSF51283">
    <property type="entry name" value="dUTPase-like"/>
    <property type="match status" value="1"/>
</dbReference>
<evidence type="ECO:0000256" key="4">
    <source>
        <dbReference type="ARBA" id="ARBA00023080"/>
    </source>
</evidence>
<protein>
    <recommendedName>
        <fullName evidence="2">dUTP diphosphatase</fullName>
        <ecNumber evidence="2">3.6.1.23</ecNumber>
    </recommendedName>
</protein>
<dbReference type="InterPro" id="IPR036157">
    <property type="entry name" value="dUTPase-like_sf"/>
</dbReference>
<evidence type="ECO:0000256" key="2">
    <source>
        <dbReference type="ARBA" id="ARBA00012379"/>
    </source>
</evidence>
<keyword evidence="4" id="KW-0546">Nucleotide metabolism</keyword>
<dbReference type="RefSeq" id="WP_304986647.1">
    <property type="nucleotide sequence ID" value="NZ_BAAACR010000009.1"/>
</dbReference>
<accession>A0ABN0T4Q8</accession>
<sequence>MKTRGFEIVSVYENAGIYLPQRKTGASTGYDFASAEAVVIPAGECALVPTGVKAYMQRDEVLLIYIRSSTALKKRLMLMNSVGVIDADYYGNAENEGHIYIPLCNCGKDAVHIAAGERIAQGIFTRYLTVDGDMAGQGNVRAGGFGSTGNL</sequence>
<evidence type="ECO:0000313" key="8">
    <source>
        <dbReference type="Proteomes" id="UP001500399"/>
    </source>
</evidence>
<organism evidence="7 8">
    <name type="scientific">Selenomonas dianae</name>
    <dbReference type="NCBI Taxonomy" id="135079"/>
    <lineage>
        <taxon>Bacteria</taxon>
        <taxon>Bacillati</taxon>
        <taxon>Bacillota</taxon>
        <taxon>Negativicutes</taxon>
        <taxon>Selenomonadales</taxon>
        <taxon>Selenomonadaceae</taxon>
        <taxon>Selenomonas</taxon>
    </lineage>
</organism>
<proteinExistence type="inferred from homology"/>
<dbReference type="Gene3D" id="2.70.40.10">
    <property type="match status" value="1"/>
</dbReference>
<dbReference type="EC" id="3.6.1.23" evidence="2"/>
<evidence type="ECO:0000256" key="5">
    <source>
        <dbReference type="ARBA" id="ARBA00047686"/>
    </source>
</evidence>
<dbReference type="Proteomes" id="UP001500399">
    <property type="component" value="Unassembled WGS sequence"/>
</dbReference>
<dbReference type="Pfam" id="PF00692">
    <property type="entry name" value="dUTPase"/>
    <property type="match status" value="1"/>
</dbReference>
<dbReference type="CDD" id="cd07557">
    <property type="entry name" value="trimeric_dUTPase"/>
    <property type="match status" value="1"/>
</dbReference>
<dbReference type="PANTHER" id="PTHR11241">
    <property type="entry name" value="DEOXYURIDINE 5'-TRIPHOSPHATE NUCLEOTIDOHYDROLASE"/>
    <property type="match status" value="1"/>
</dbReference>
<keyword evidence="8" id="KW-1185">Reference proteome</keyword>
<keyword evidence="3" id="KW-0378">Hydrolase</keyword>
<dbReference type="InterPro" id="IPR033704">
    <property type="entry name" value="dUTPase_trimeric"/>
</dbReference>
<comment type="catalytic activity">
    <reaction evidence="5">
        <text>dUTP + H2O = dUMP + diphosphate + H(+)</text>
        <dbReference type="Rhea" id="RHEA:10248"/>
        <dbReference type="ChEBI" id="CHEBI:15377"/>
        <dbReference type="ChEBI" id="CHEBI:15378"/>
        <dbReference type="ChEBI" id="CHEBI:33019"/>
        <dbReference type="ChEBI" id="CHEBI:61555"/>
        <dbReference type="ChEBI" id="CHEBI:246422"/>
        <dbReference type="EC" id="3.6.1.23"/>
    </reaction>
</comment>
<dbReference type="InterPro" id="IPR029054">
    <property type="entry name" value="dUTPase-like"/>
</dbReference>
<evidence type="ECO:0000313" key="7">
    <source>
        <dbReference type="EMBL" id="GAA0212536.1"/>
    </source>
</evidence>
<reference evidence="7 8" key="1">
    <citation type="journal article" date="2019" name="Int. J. Syst. Evol. Microbiol.">
        <title>The Global Catalogue of Microorganisms (GCM) 10K type strain sequencing project: providing services to taxonomists for standard genome sequencing and annotation.</title>
        <authorList>
            <consortium name="The Broad Institute Genomics Platform"/>
            <consortium name="The Broad Institute Genome Sequencing Center for Infectious Disease"/>
            <person name="Wu L."/>
            <person name="Ma J."/>
        </authorList>
    </citation>
    <scope>NUCLEOTIDE SEQUENCE [LARGE SCALE GENOMIC DNA]</scope>
    <source>
        <strain evidence="7 8">JCM 8542</strain>
    </source>
</reference>
<evidence type="ECO:0000259" key="6">
    <source>
        <dbReference type="Pfam" id="PF00692"/>
    </source>
</evidence>
<comment type="similarity">
    <text evidence="1">Belongs to the dUTPase family.</text>
</comment>
<dbReference type="InterPro" id="IPR008181">
    <property type="entry name" value="dUTPase"/>
</dbReference>
<comment type="caution">
    <text evidence="7">The sequence shown here is derived from an EMBL/GenBank/DDBJ whole genome shotgun (WGS) entry which is preliminary data.</text>
</comment>
<evidence type="ECO:0000256" key="3">
    <source>
        <dbReference type="ARBA" id="ARBA00022801"/>
    </source>
</evidence>
<evidence type="ECO:0000256" key="1">
    <source>
        <dbReference type="ARBA" id="ARBA00006581"/>
    </source>
</evidence>
<gene>
    <name evidence="7" type="ORF">GCM10008919_14810</name>
</gene>
<dbReference type="PANTHER" id="PTHR11241:SF0">
    <property type="entry name" value="DEOXYURIDINE 5'-TRIPHOSPHATE NUCLEOTIDOHYDROLASE"/>
    <property type="match status" value="1"/>
</dbReference>
<feature type="domain" description="dUTPase-like" evidence="6">
    <location>
        <begin position="19"/>
        <end position="149"/>
    </location>
</feature>
<name>A0ABN0T4Q8_9FIRM</name>
<dbReference type="EMBL" id="BAAACR010000009">
    <property type="protein sequence ID" value="GAA0212536.1"/>
    <property type="molecule type" value="Genomic_DNA"/>
</dbReference>